<dbReference type="GO" id="GO:0042802">
    <property type="term" value="F:identical protein binding"/>
    <property type="evidence" value="ECO:0007669"/>
    <property type="project" value="TreeGrafter"/>
</dbReference>
<dbReference type="OrthoDB" id="9773869at2"/>
<keyword evidence="2" id="KW-0812">Transmembrane</keyword>
<feature type="transmembrane region" description="Helical" evidence="2">
    <location>
        <begin position="166"/>
        <end position="186"/>
    </location>
</feature>
<dbReference type="Proteomes" id="UP000182412">
    <property type="component" value="Unassembled WGS sequence"/>
</dbReference>
<evidence type="ECO:0000259" key="3">
    <source>
        <dbReference type="Pfam" id="PF14501"/>
    </source>
</evidence>
<keyword evidence="2" id="KW-0472">Membrane</keyword>
<dbReference type="SUPFAM" id="SSF55874">
    <property type="entry name" value="ATPase domain of HSP90 chaperone/DNA topoisomerase II/histidine kinase"/>
    <property type="match status" value="1"/>
</dbReference>
<feature type="domain" description="Sensor histidine kinase NatK-like C-terminal" evidence="3">
    <location>
        <begin position="340"/>
        <end position="433"/>
    </location>
</feature>
<organism evidence="4 5">
    <name type="scientific">Selenomonas ruminantium</name>
    <dbReference type="NCBI Taxonomy" id="971"/>
    <lineage>
        <taxon>Bacteria</taxon>
        <taxon>Bacillati</taxon>
        <taxon>Bacillota</taxon>
        <taxon>Negativicutes</taxon>
        <taxon>Selenomonadales</taxon>
        <taxon>Selenomonadaceae</taxon>
        <taxon>Selenomonas</taxon>
    </lineage>
</organism>
<keyword evidence="1" id="KW-0175">Coiled coil</keyword>
<keyword evidence="2" id="KW-1133">Transmembrane helix</keyword>
<dbReference type="PANTHER" id="PTHR40448">
    <property type="entry name" value="TWO-COMPONENT SENSOR HISTIDINE KINASE"/>
    <property type="match status" value="1"/>
</dbReference>
<evidence type="ECO:0000313" key="4">
    <source>
        <dbReference type="EMBL" id="SDP72333.1"/>
    </source>
</evidence>
<accession>A0A1H0V1W4</accession>
<dbReference type="RefSeq" id="WP_074573420.1">
    <property type="nucleotide sequence ID" value="NZ_FNJQ01000043.1"/>
</dbReference>
<dbReference type="InterPro" id="IPR036890">
    <property type="entry name" value="HATPase_C_sf"/>
</dbReference>
<gene>
    <name evidence="4" type="ORF">SAMN05216366_1434</name>
</gene>
<evidence type="ECO:0000313" key="5">
    <source>
        <dbReference type="Proteomes" id="UP000182412"/>
    </source>
</evidence>
<name>A0A1H0V1W4_SELRU</name>
<dbReference type="Gene3D" id="3.30.565.10">
    <property type="entry name" value="Histidine kinase-like ATPase, C-terminal domain"/>
    <property type="match status" value="1"/>
</dbReference>
<sequence length="441" mass="50673">MSLLVLIFCTAIVLVQLAGAYLRFLAFREQMKPEEIRPLWQNFITWSGMSLFIYWGIFWQTGLVIVAYKTVLMLGWIPYMVIFMRALPGRKLAHIFVLGMVALWSFITHNWSNIAVSLLMAEEAEATVILVHPFLYLIWFTLLLPVEWRFFKNILPDAALLARKPWGIYIALLPFLMLSGHIVLIADAQLWHSWAERISRLCLPMAFVFAYRYIVEAAGQFYDRSLNRHNGEIMQREISYLEEYRQLMQDHKAQAERMQDNLLAVYERLQALLNRGDVTAAKAFIESQEQLLGTVSIRAYCRSPIVNAAISLYLRRADEQGIAVRQKVNLPKELATDENDLAVLLSNLLENAIQACAGCPRPELSLILQHNGRQCVLEIVNTCTRKLQLTEEGLPETKHKQAGHGIGTLSLKNFLLKYDGYVDFSQENGRVRLFIYWEGGK</sequence>
<feature type="transmembrane region" description="Helical" evidence="2">
    <location>
        <begin position="127"/>
        <end position="146"/>
    </location>
</feature>
<dbReference type="InterPro" id="IPR032834">
    <property type="entry name" value="NatK-like_C"/>
</dbReference>
<dbReference type="Pfam" id="PF14501">
    <property type="entry name" value="HATPase_c_5"/>
    <property type="match status" value="1"/>
</dbReference>
<reference evidence="4 5" key="1">
    <citation type="submission" date="2016-10" db="EMBL/GenBank/DDBJ databases">
        <authorList>
            <person name="de Groot N.N."/>
        </authorList>
    </citation>
    <scope>NUCLEOTIDE SEQUENCE [LARGE SCALE GENOMIC DNA]</scope>
    <source>
        <strain evidence="4 5">S137</strain>
    </source>
</reference>
<protein>
    <submittedName>
        <fullName evidence="4">GHKL domain-containing protein</fullName>
    </submittedName>
</protein>
<evidence type="ECO:0000256" key="1">
    <source>
        <dbReference type="SAM" id="Coils"/>
    </source>
</evidence>
<feature type="transmembrane region" description="Helical" evidence="2">
    <location>
        <begin position="89"/>
        <end position="107"/>
    </location>
</feature>
<dbReference type="EMBL" id="FNJQ01000043">
    <property type="protein sequence ID" value="SDP72333.1"/>
    <property type="molecule type" value="Genomic_DNA"/>
</dbReference>
<dbReference type="PANTHER" id="PTHR40448:SF1">
    <property type="entry name" value="TWO-COMPONENT SENSOR HISTIDINE KINASE"/>
    <property type="match status" value="1"/>
</dbReference>
<evidence type="ECO:0000256" key="2">
    <source>
        <dbReference type="SAM" id="Phobius"/>
    </source>
</evidence>
<feature type="transmembrane region" description="Helical" evidence="2">
    <location>
        <begin position="43"/>
        <end position="68"/>
    </location>
</feature>
<proteinExistence type="predicted"/>
<dbReference type="AlphaFoldDB" id="A0A1H0V1W4"/>
<dbReference type="CDD" id="cd16935">
    <property type="entry name" value="HATPase_AgrC-ComD-like"/>
    <property type="match status" value="1"/>
</dbReference>
<feature type="coiled-coil region" evidence="1">
    <location>
        <begin position="241"/>
        <end position="275"/>
    </location>
</feature>